<reference evidence="3 4" key="1">
    <citation type="submission" date="2018-11" db="EMBL/GenBank/DDBJ databases">
        <title>Rhodococcus spongicola sp. nov. and Rhodococcus xishaensis sp. nov. from marine sponges.</title>
        <authorList>
            <person name="Li L."/>
            <person name="Lin H.W."/>
        </authorList>
    </citation>
    <scope>NUCLEOTIDE SEQUENCE [LARGE SCALE GENOMIC DNA]</scope>
    <source>
        <strain evidence="3 4">LHW50502</strain>
    </source>
</reference>
<dbReference type="Pfam" id="PF00174">
    <property type="entry name" value="Oxidored_molyb"/>
    <property type="match status" value="1"/>
</dbReference>
<keyword evidence="1" id="KW-0472">Membrane</keyword>
<dbReference type="InterPro" id="IPR036374">
    <property type="entry name" value="OxRdtase_Mopterin-bd_sf"/>
</dbReference>
<evidence type="ECO:0000256" key="1">
    <source>
        <dbReference type="SAM" id="Phobius"/>
    </source>
</evidence>
<dbReference type="SUPFAM" id="SSF56524">
    <property type="entry name" value="Oxidoreductase molybdopterin-binding domain"/>
    <property type="match status" value="1"/>
</dbReference>
<dbReference type="GO" id="GO:0020037">
    <property type="term" value="F:heme binding"/>
    <property type="evidence" value="ECO:0007669"/>
    <property type="project" value="TreeGrafter"/>
</dbReference>
<name>A0A3S3ADY7_9NOCA</name>
<dbReference type="Gene3D" id="3.90.420.10">
    <property type="entry name" value="Oxidoreductase, molybdopterin-binding domain"/>
    <property type="match status" value="1"/>
</dbReference>
<organism evidence="3 4">
    <name type="scientific">Rhodococcus spongiicola</name>
    <dbReference type="NCBI Taxonomy" id="2487352"/>
    <lineage>
        <taxon>Bacteria</taxon>
        <taxon>Bacillati</taxon>
        <taxon>Actinomycetota</taxon>
        <taxon>Actinomycetes</taxon>
        <taxon>Mycobacteriales</taxon>
        <taxon>Nocardiaceae</taxon>
        <taxon>Rhodococcus</taxon>
    </lineage>
</organism>
<dbReference type="Gene3D" id="2.60.40.650">
    <property type="match status" value="1"/>
</dbReference>
<keyword evidence="1" id="KW-1133">Transmembrane helix</keyword>
<proteinExistence type="predicted"/>
<dbReference type="AlphaFoldDB" id="A0A3S3ADY7"/>
<feature type="transmembrane region" description="Helical" evidence="1">
    <location>
        <begin position="172"/>
        <end position="191"/>
    </location>
</feature>
<dbReference type="SUPFAM" id="SSF81296">
    <property type="entry name" value="E set domains"/>
    <property type="match status" value="1"/>
</dbReference>
<dbReference type="EMBL" id="RKLN01000004">
    <property type="protein sequence ID" value="RVW02302.1"/>
    <property type="molecule type" value="Genomic_DNA"/>
</dbReference>
<keyword evidence="4" id="KW-1185">Reference proteome</keyword>
<dbReference type="InterPro" id="IPR000572">
    <property type="entry name" value="OxRdtase_Mopterin-bd_dom"/>
</dbReference>
<dbReference type="GO" id="GO:0006790">
    <property type="term" value="P:sulfur compound metabolic process"/>
    <property type="evidence" value="ECO:0007669"/>
    <property type="project" value="TreeGrafter"/>
</dbReference>
<feature type="transmembrane region" description="Helical" evidence="1">
    <location>
        <begin position="106"/>
        <end position="123"/>
    </location>
</feature>
<feature type="transmembrane region" description="Helical" evidence="1">
    <location>
        <begin position="129"/>
        <end position="151"/>
    </location>
</feature>
<evidence type="ECO:0000259" key="2">
    <source>
        <dbReference type="Pfam" id="PF00174"/>
    </source>
</evidence>
<feature type="transmembrane region" description="Helical" evidence="1">
    <location>
        <begin position="20"/>
        <end position="41"/>
    </location>
</feature>
<keyword evidence="1" id="KW-0812">Transmembrane</keyword>
<evidence type="ECO:0000313" key="4">
    <source>
        <dbReference type="Proteomes" id="UP000284333"/>
    </source>
</evidence>
<dbReference type="OrthoDB" id="9795587at2"/>
<dbReference type="GO" id="GO:0043546">
    <property type="term" value="F:molybdopterin cofactor binding"/>
    <property type="evidence" value="ECO:0007669"/>
    <property type="project" value="TreeGrafter"/>
</dbReference>
<gene>
    <name evidence="3" type="ORF">EF834_11845</name>
</gene>
<accession>A0A3S3ADY7</accession>
<feature type="domain" description="Oxidoreductase molybdopterin-binding" evidence="2">
    <location>
        <begin position="250"/>
        <end position="402"/>
    </location>
</feature>
<evidence type="ECO:0000313" key="3">
    <source>
        <dbReference type="EMBL" id="RVW02302.1"/>
    </source>
</evidence>
<feature type="transmembrane region" description="Helical" evidence="1">
    <location>
        <begin position="80"/>
        <end position="99"/>
    </location>
</feature>
<sequence length="524" mass="55636">MTTEQYANPREGGRGRHLTARAASGVLAAALVLGVGELMSVPVGGASSPFFAVGGTTVDRSPAWAREFAIGTFGTNDKPALFIGMSILIVVFAAIAGIVEQRRRPYGSAILVGLGAVGVYAAVTRPDATAAYAVPTIVGVLAGVVALRLLTAQLWEPETGEPREQSGFSRRTFLGLAATTAAVAAAAGVAGRQLAERVAGAVRNRSAFTVPAVAAADKAPAIAAGTDIAVPGATPFLTTNDEFYRIDTALQVPMLTTDDWRLRIHGMVDRELTLTWDDLMSRTPIERTITLTCVSNEVGGDLAGNATWIGYPIKDLLDEVGVSPDADMLLSGSHDGFTAGTPVEVLRDGRDAILAVAMNGRPLPFDHGYPVRQVVPGLYGYVSATKWVVDWELTRFDRAQAYWTRRGWAELGPIKTASRIDVPAAFARLDAGPVLVAGTAWAQHRGIEKVEVRVDGGSWQTATLAPQYTVDTWRQWTWQWEATPGAHTLQVRATDLDGVTQTEVRSGPVPDGATGWHTLSVTVS</sequence>
<dbReference type="RefSeq" id="WP_127947432.1">
    <property type="nucleotide sequence ID" value="NZ_RKLN01000004.1"/>
</dbReference>
<dbReference type="Pfam" id="PF17957">
    <property type="entry name" value="Big_7"/>
    <property type="match status" value="1"/>
</dbReference>
<comment type="caution">
    <text evidence="3">The sequence shown here is derived from an EMBL/GenBank/DDBJ whole genome shotgun (WGS) entry which is preliminary data.</text>
</comment>
<dbReference type="InterPro" id="IPR014756">
    <property type="entry name" value="Ig_E-set"/>
</dbReference>
<dbReference type="PANTHER" id="PTHR19372">
    <property type="entry name" value="SULFITE REDUCTASE"/>
    <property type="match status" value="1"/>
</dbReference>
<protein>
    <submittedName>
        <fullName evidence="3">Oxidoreductase</fullName>
    </submittedName>
</protein>
<dbReference type="PANTHER" id="PTHR19372:SF7">
    <property type="entry name" value="SULFITE OXIDASE, MITOCHONDRIAL"/>
    <property type="match status" value="1"/>
</dbReference>
<dbReference type="GO" id="GO:0008482">
    <property type="term" value="F:sulfite oxidase activity"/>
    <property type="evidence" value="ECO:0007669"/>
    <property type="project" value="TreeGrafter"/>
</dbReference>
<dbReference type="Proteomes" id="UP000284333">
    <property type="component" value="Unassembled WGS sequence"/>
</dbReference>